<dbReference type="RefSeq" id="WP_091133322.1">
    <property type="nucleotide sequence ID" value="NZ_FMVJ01000004.1"/>
</dbReference>
<feature type="transmembrane region" description="Helical" evidence="2">
    <location>
        <begin position="32"/>
        <end position="52"/>
    </location>
</feature>
<dbReference type="OrthoDB" id="9775724at2"/>
<proteinExistence type="predicted"/>
<dbReference type="STRING" id="549386.SAMN02927923_01718"/>
<keyword evidence="1" id="KW-0175">Coiled coil</keyword>
<gene>
    <name evidence="3" type="ORF">SAMN02927923_01718</name>
</gene>
<dbReference type="InterPro" id="IPR050445">
    <property type="entry name" value="Bact_polysacc_biosynth/exp"/>
</dbReference>
<dbReference type="PANTHER" id="PTHR32309">
    <property type="entry name" value="TYROSINE-PROTEIN KINASE"/>
    <property type="match status" value="1"/>
</dbReference>
<accession>A0A1G5H1C7</accession>
<dbReference type="AlphaFoldDB" id="A0A1G5H1C7"/>
<name>A0A1G5H1C7_9HYPH</name>
<feature type="coiled-coil region" evidence="1">
    <location>
        <begin position="200"/>
        <end position="227"/>
    </location>
</feature>
<feature type="transmembrane region" description="Helical" evidence="2">
    <location>
        <begin position="353"/>
        <end position="377"/>
    </location>
</feature>
<dbReference type="GO" id="GO:0004713">
    <property type="term" value="F:protein tyrosine kinase activity"/>
    <property type="evidence" value="ECO:0007669"/>
    <property type="project" value="TreeGrafter"/>
</dbReference>
<evidence type="ECO:0000313" key="3">
    <source>
        <dbReference type="EMBL" id="SCY57170.1"/>
    </source>
</evidence>
<protein>
    <submittedName>
        <fullName evidence="3">Uncharacterized protein involved in exopolysaccharide biosynthesis</fullName>
    </submittedName>
</protein>
<keyword evidence="2" id="KW-0472">Membrane</keyword>
<evidence type="ECO:0000256" key="2">
    <source>
        <dbReference type="SAM" id="Phobius"/>
    </source>
</evidence>
<dbReference type="GO" id="GO:0005886">
    <property type="term" value="C:plasma membrane"/>
    <property type="evidence" value="ECO:0007669"/>
    <property type="project" value="TreeGrafter"/>
</dbReference>
<evidence type="ECO:0000313" key="4">
    <source>
        <dbReference type="Proteomes" id="UP000199569"/>
    </source>
</evidence>
<feature type="coiled-coil region" evidence="1">
    <location>
        <begin position="272"/>
        <end position="306"/>
    </location>
</feature>
<keyword evidence="2" id="KW-1133">Transmembrane helix</keyword>
<evidence type="ECO:0000256" key="1">
    <source>
        <dbReference type="SAM" id="Coils"/>
    </source>
</evidence>
<dbReference type="PANTHER" id="PTHR32309:SF13">
    <property type="entry name" value="FERRIC ENTEROBACTIN TRANSPORT PROTEIN FEPE"/>
    <property type="match status" value="1"/>
</dbReference>
<dbReference type="Proteomes" id="UP000199569">
    <property type="component" value="Unassembled WGS sequence"/>
</dbReference>
<keyword evidence="2" id="KW-0812">Transmembrane</keyword>
<keyword evidence="4" id="KW-1185">Reference proteome</keyword>
<dbReference type="EMBL" id="FMVJ01000004">
    <property type="protein sequence ID" value="SCY57170.1"/>
    <property type="molecule type" value="Genomic_DNA"/>
</dbReference>
<reference evidence="3 4" key="1">
    <citation type="submission" date="2016-10" db="EMBL/GenBank/DDBJ databases">
        <authorList>
            <person name="de Groot N.N."/>
        </authorList>
    </citation>
    <scope>NUCLEOTIDE SEQUENCE [LARGE SCALE GENOMIC DNA]</scope>
    <source>
        <strain evidence="3 4">CGMCC 1.7666</strain>
    </source>
</reference>
<sequence>MNTHWASVAPVVLDVGTPSRAKAWIFLFRRRYMILGVFLALFTAATALIYLVPQTYTAKSSLLVERTRSPIMRTDYSPGLEMNEVMNTARGIASSRSVISAAVDSLKLTERPPSNTLFASLLRGVDAILRTLGLVPEVNPRDRWIESVTKWLTVTPVVNSNILTISISHDDPQLAADLVNEITNQYIKQHLKIYSTRGLAEFYRDQKDLAEKEYHAARQRIIDFKKNASLYAISASRDEYARELSTLRGQLLTSTNDLNRLTRRYDAQHPEVVVLRDTISAVEARVQETEAKLQRLERDEATLTDMELQLDTRRKTYIDYSNKYSEAAISEHADPDVVNVRQVEQAVVPPQPWIARLFLIIGAMIASLAIAIGVGLLRDYFDDRPTGPENVESALGVPVLGWLERLPATKLRSIYVESDIRRIE</sequence>
<organism evidence="3 4">
    <name type="scientific">Microvirga guangxiensis</name>
    <dbReference type="NCBI Taxonomy" id="549386"/>
    <lineage>
        <taxon>Bacteria</taxon>
        <taxon>Pseudomonadati</taxon>
        <taxon>Pseudomonadota</taxon>
        <taxon>Alphaproteobacteria</taxon>
        <taxon>Hyphomicrobiales</taxon>
        <taxon>Methylobacteriaceae</taxon>
        <taxon>Microvirga</taxon>
    </lineage>
</organism>